<sequence>MADWTNEELATIGDAEELQLASRRGDCTLRDPVTMWVVRHGEELYVRCMNGRDGAWYRGTQTRHEGRISAGGLQRDVTFADADRSLDDQIDDVYRTKYHRYGPNIVGGVVNPDARAATIKLVPR</sequence>
<dbReference type="InterPro" id="IPR016888">
    <property type="entry name" value="UCP028498"/>
</dbReference>
<dbReference type="EMBL" id="JADBEF010000001">
    <property type="protein sequence ID" value="MBE1559684.1"/>
    <property type="molecule type" value="Genomic_DNA"/>
</dbReference>
<accession>A0ABR9KCE0</accession>
<dbReference type="Pfam" id="PF10012">
    <property type="entry name" value="DUF2255"/>
    <property type="match status" value="1"/>
</dbReference>
<name>A0ABR9KCE0_9ACTN</name>
<reference evidence="1 2" key="1">
    <citation type="submission" date="2020-10" db="EMBL/GenBank/DDBJ databases">
        <title>Sequencing the genomes of 1000 actinobacteria strains.</title>
        <authorList>
            <person name="Klenk H.-P."/>
        </authorList>
    </citation>
    <scope>NUCLEOTIDE SEQUENCE [LARGE SCALE GENOMIC DNA]</scope>
    <source>
        <strain evidence="1 2">DSM 43748</strain>
    </source>
</reference>
<dbReference type="Proteomes" id="UP000661607">
    <property type="component" value="Unassembled WGS sequence"/>
</dbReference>
<proteinExistence type="predicted"/>
<protein>
    <recommendedName>
        <fullName evidence="3">DUF2255 family protein</fullName>
    </recommendedName>
</protein>
<dbReference type="RefSeq" id="WP_192774916.1">
    <property type="nucleotide sequence ID" value="NZ_BAAASY010000005.1"/>
</dbReference>
<gene>
    <name evidence="1" type="ORF">H4W81_002463</name>
</gene>
<evidence type="ECO:0000313" key="1">
    <source>
        <dbReference type="EMBL" id="MBE1559684.1"/>
    </source>
</evidence>
<organism evidence="1 2">
    <name type="scientific">Nonomuraea africana</name>
    <dbReference type="NCBI Taxonomy" id="46171"/>
    <lineage>
        <taxon>Bacteria</taxon>
        <taxon>Bacillati</taxon>
        <taxon>Actinomycetota</taxon>
        <taxon>Actinomycetes</taxon>
        <taxon>Streptosporangiales</taxon>
        <taxon>Streptosporangiaceae</taxon>
        <taxon>Nonomuraea</taxon>
    </lineage>
</organism>
<keyword evidence="2" id="KW-1185">Reference proteome</keyword>
<comment type="caution">
    <text evidence="1">The sequence shown here is derived from an EMBL/GenBank/DDBJ whole genome shotgun (WGS) entry which is preliminary data.</text>
</comment>
<evidence type="ECO:0008006" key="3">
    <source>
        <dbReference type="Google" id="ProtNLM"/>
    </source>
</evidence>
<evidence type="ECO:0000313" key="2">
    <source>
        <dbReference type="Proteomes" id="UP000661607"/>
    </source>
</evidence>